<gene>
    <name evidence="2" type="ORF">ABR69_10575</name>
</gene>
<dbReference type="CDD" id="cd24053">
    <property type="entry name" value="ASKHA_NBD_EcPPX-GppA-like"/>
    <property type="match status" value="1"/>
</dbReference>
<reference evidence="2 3" key="1">
    <citation type="submission" date="2015-10" db="EMBL/GenBank/DDBJ databases">
        <title>Metagenome-Assembled Genomes uncover a global brackish microbiome.</title>
        <authorList>
            <person name="Hugerth L.W."/>
            <person name="Larsson J."/>
            <person name="Alneberg J."/>
            <person name="Lindh M.V."/>
            <person name="Legrand C."/>
            <person name="Pinhassi J."/>
            <person name="Andersson A.F."/>
        </authorList>
    </citation>
    <scope>NUCLEOTIDE SEQUENCE [LARGE SCALE GENOMIC DNA]</scope>
    <source>
        <strain evidence="2">BACL4 MAG-120507-bin80</strain>
    </source>
</reference>
<dbReference type="InterPro" id="IPR003695">
    <property type="entry name" value="Ppx_GppA_N"/>
</dbReference>
<dbReference type="SUPFAM" id="SSF53067">
    <property type="entry name" value="Actin-like ATPase domain"/>
    <property type="match status" value="2"/>
</dbReference>
<proteinExistence type="predicted"/>
<comment type="caution">
    <text evidence="2">The sequence shown here is derived from an EMBL/GenBank/DDBJ whole genome shotgun (WGS) entry which is preliminary data.</text>
</comment>
<name>A0A0R2S8W7_9GAMM</name>
<dbReference type="PANTHER" id="PTHR30005:SF0">
    <property type="entry name" value="RETROGRADE REGULATION PROTEIN 2"/>
    <property type="match status" value="1"/>
</dbReference>
<feature type="domain" description="Ppx/GppA phosphatase N-terminal" evidence="1">
    <location>
        <begin position="24"/>
        <end position="306"/>
    </location>
</feature>
<organism evidence="2 3">
    <name type="scientific">OM182 bacterium BACL3 MAG-120507-bin80</name>
    <dbReference type="NCBI Taxonomy" id="1655577"/>
    <lineage>
        <taxon>Bacteria</taxon>
        <taxon>Pseudomonadati</taxon>
        <taxon>Pseudomonadota</taxon>
        <taxon>Gammaproteobacteria</taxon>
        <taxon>OMG group</taxon>
        <taxon>OM182 clade</taxon>
    </lineage>
</organism>
<sequence>MPSSTHNSLQACIDLGSNSFHLLIAQWTPERIEIIERCSERVQLGEGVRASGAISPAAFERGLDCLKRFDELLGRYPVARYWALGTNTFRVASNAQAFIRAADQLGIHISPITGTQEAVLIYAGVLSGLPKSAARRLVIDIGGGSTEVIVGHGSAQLFTESLAVGSVAWRDSYFGQAHLSEQSLELAMESALADARAAFARVAPAVKAAGWDEAFAASGTIKMLASVCEAHGFGAGQVSQEALLALRGTFIKQAVSGAALAGLKERRQDLLLAGWSVLLGIMQAYSIDKITFSATALREGMLEFMMRNQQALRIMDNEDMPRFKQRD</sequence>
<dbReference type="Gene3D" id="3.30.420.40">
    <property type="match status" value="1"/>
</dbReference>
<evidence type="ECO:0000259" key="1">
    <source>
        <dbReference type="Pfam" id="PF02541"/>
    </source>
</evidence>
<dbReference type="InterPro" id="IPR050273">
    <property type="entry name" value="GppA/Ppx_hydrolase"/>
</dbReference>
<evidence type="ECO:0000313" key="2">
    <source>
        <dbReference type="EMBL" id="KRO71349.1"/>
    </source>
</evidence>
<dbReference type="GO" id="GO:0016462">
    <property type="term" value="F:pyrophosphatase activity"/>
    <property type="evidence" value="ECO:0007669"/>
    <property type="project" value="TreeGrafter"/>
</dbReference>
<accession>A0A0R2S8W7</accession>
<dbReference type="PANTHER" id="PTHR30005">
    <property type="entry name" value="EXOPOLYPHOSPHATASE"/>
    <property type="match status" value="1"/>
</dbReference>
<protein>
    <recommendedName>
        <fullName evidence="1">Ppx/GppA phosphatase N-terminal domain-containing protein</fullName>
    </recommendedName>
</protein>
<dbReference type="EMBL" id="LIBB01000198">
    <property type="protein sequence ID" value="KRO71349.1"/>
    <property type="molecule type" value="Genomic_DNA"/>
</dbReference>
<evidence type="ECO:0000313" key="3">
    <source>
        <dbReference type="Proteomes" id="UP000051934"/>
    </source>
</evidence>
<dbReference type="AlphaFoldDB" id="A0A0R2S8W7"/>
<dbReference type="Proteomes" id="UP000051934">
    <property type="component" value="Unassembled WGS sequence"/>
</dbReference>
<dbReference type="Pfam" id="PF02541">
    <property type="entry name" value="Ppx-GppA"/>
    <property type="match status" value="1"/>
</dbReference>
<dbReference type="Gene3D" id="3.30.420.150">
    <property type="entry name" value="Exopolyphosphatase. Domain 2"/>
    <property type="match status" value="1"/>
</dbReference>
<dbReference type="InterPro" id="IPR043129">
    <property type="entry name" value="ATPase_NBD"/>
</dbReference>